<evidence type="ECO:0000256" key="2">
    <source>
        <dbReference type="SAM" id="SignalP"/>
    </source>
</evidence>
<sequence>MRQITTRQITTRLASAAIALAASAAPALAQDDIGSNPITELFDSFGLGTKEKPDIEYRERAPLVPPSSTAALPAPQAKTSARDAQWPTDPDVVAREERKRQNDKVMTETYSYQMDRSPRVDPDELGNRRVRGASVARTGTDATQGDNKIIRAEPDELAGRSIRDPQAEAGASSAVTRGRLTDPPVGYMQGTGVTAQAPTEEKGFFGKLFGK</sequence>
<feature type="compositionally biased region" description="Basic and acidic residues" evidence="1">
    <location>
        <begin position="148"/>
        <end position="166"/>
    </location>
</feature>
<keyword evidence="4" id="KW-1185">Reference proteome</keyword>
<protein>
    <recommendedName>
        <fullName evidence="5">DUF3035 domain-containing protein</fullName>
    </recommendedName>
</protein>
<keyword evidence="2" id="KW-0732">Signal</keyword>
<evidence type="ECO:0000256" key="1">
    <source>
        <dbReference type="SAM" id="MobiDB-lite"/>
    </source>
</evidence>
<evidence type="ECO:0008006" key="5">
    <source>
        <dbReference type="Google" id="ProtNLM"/>
    </source>
</evidence>
<evidence type="ECO:0000313" key="3">
    <source>
        <dbReference type="EMBL" id="RXF74082.1"/>
    </source>
</evidence>
<feature type="chain" id="PRO_5020224574" description="DUF3035 domain-containing protein" evidence="2">
    <location>
        <begin position="30"/>
        <end position="211"/>
    </location>
</feature>
<proteinExistence type="predicted"/>
<dbReference type="Proteomes" id="UP000289708">
    <property type="component" value="Unassembled WGS sequence"/>
</dbReference>
<name>A0A4V1KJG2_9HYPH</name>
<feature type="region of interest" description="Disordered" evidence="1">
    <location>
        <begin position="136"/>
        <end position="194"/>
    </location>
</feature>
<organism evidence="3 4">
    <name type="scientific">Hansschlegelia zhihuaiae</name>
    <dbReference type="NCBI Taxonomy" id="405005"/>
    <lineage>
        <taxon>Bacteria</taxon>
        <taxon>Pseudomonadati</taxon>
        <taxon>Pseudomonadota</taxon>
        <taxon>Alphaproteobacteria</taxon>
        <taxon>Hyphomicrobiales</taxon>
        <taxon>Methylopilaceae</taxon>
        <taxon>Hansschlegelia</taxon>
    </lineage>
</organism>
<comment type="caution">
    <text evidence="3">The sequence shown here is derived from an EMBL/GenBank/DDBJ whole genome shotgun (WGS) entry which is preliminary data.</text>
</comment>
<dbReference type="OrthoDB" id="8018783at2"/>
<gene>
    <name evidence="3" type="ORF">EK403_06835</name>
</gene>
<dbReference type="RefSeq" id="WP_128776758.1">
    <property type="nucleotide sequence ID" value="NZ_RYFI01000005.1"/>
</dbReference>
<reference evidence="3 4" key="1">
    <citation type="submission" date="2018-12" db="EMBL/GenBank/DDBJ databases">
        <title>bacterium Hansschlegelia zhihuaiae S113.</title>
        <authorList>
            <person name="He J."/>
        </authorList>
    </citation>
    <scope>NUCLEOTIDE SEQUENCE [LARGE SCALE GENOMIC DNA]</scope>
    <source>
        <strain evidence="3 4">S 113</strain>
    </source>
</reference>
<feature type="signal peptide" evidence="2">
    <location>
        <begin position="1"/>
        <end position="29"/>
    </location>
</feature>
<evidence type="ECO:0000313" key="4">
    <source>
        <dbReference type="Proteomes" id="UP000289708"/>
    </source>
</evidence>
<feature type="region of interest" description="Disordered" evidence="1">
    <location>
        <begin position="52"/>
        <end position="101"/>
    </location>
</feature>
<dbReference type="EMBL" id="RYFI01000005">
    <property type="protein sequence ID" value="RXF74082.1"/>
    <property type="molecule type" value="Genomic_DNA"/>
</dbReference>
<feature type="compositionally biased region" description="Basic and acidic residues" evidence="1">
    <location>
        <begin position="92"/>
        <end position="101"/>
    </location>
</feature>
<feature type="compositionally biased region" description="Basic and acidic residues" evidence="1">
    <location>
        <begin position="52"/>
        <end position="61"/>
    </location>
</feature>
<accession>A0A4V1KJG2</accession>
<dbReference type="AlphaFoldDB" id="A0A4V1KJG2"/>